<evidence type="ECO:0000313" key="11">
    <source>
        <dbReference type="EMBL" id="CCE86865.1"/>
    </source>
</evidence>
<dbReference type="eggNOG" id="KOG2612">
    <property type="taxonomic scope" value="Eukaryota"/>
</dbReference>
<evidence type="ECO:0000256" key="6">
    <source>
        <dbReference type="ARBA" id="ARBA00023015"/>
    </source>
</evidence>
<keyword evidence="4" id="KW-0862">Zinc</keyword>
<organism evidence="11 12">
    <name type="scientific">Pichia sorbitophila (strain ATCC MYA-4447 / BCRC 22081 / CBS 7064 / NBRC 10061 / NRRL Y-12695)</name>
    <name type="common">Hybrid yeast</name>
    <dbReference type="NCBI Taxonomy" id="559304"/>
    <lineage>
        <taxon>Eukaryota</taxon>
        <taxon>Fungi</taxon>
        <taxon>Dikarya</taxon>
        <taxon>Ascomycota</taxon>
        <taxon>Saccharomycotina</taxon>
        <taxon>Pichiomycetes</taxon>
        <taxon>Debaryomycetaceae</taxon>
        <taxon>Millerozyma</taxon>
    </lineage>
</organism>
<proteinExistence type="inferred from homology"/>
<comment type="function">
    <text evidence="10">Functions as component of the transcription regulatory histone acetylation (HAT) complex SAGA. At the promoters, SAGA is required for recruitment of the basal transcription machinery. It influences RNA polymerase II transcriptional activity through different activities such as TBP interaction and promoter selectivity, interaction with transcription activators, and chromatin modification through histone acetylation and deubiquitination. SAGA acetylates nucleosomal histone H3 to some extent (to form H3K9ac, H3K14ac, H3K18ac and H3K23ac). SAGA interacts with DNA via upstream activating sequences (UASs). Involved in transcriptional regulation of a subset of SAGA-regulated genes. Within the SAGA complex, participates in a subcomplex, that specifically deubiquitinates histones H2B.</text>
</comment>
<keyword evidence="2" id="KW-0479">Metal-binding</keyword>
<name>G8Y212_PICSO</name>
<keyword evidence="9" id="KW-0539">Nucleus</keyword>
<keyword evidence="8" id="KW-0804">Transcription</keyword>
<keyword evidence="5" id="KW-0156">Chromatin regulator</keyword>
<evidence type="ECO:0000256" key="7">
    <source>
        <dbReference type="ARBA" id="ARBA00023159"/>
    </source>
</evidence>
<dbReference type="InParanoid" id="G8Y212"/>
<keyword evidence="12" id="KW-1185">Reference proteome</keyword>
<dbReference type="OrthoDB" id="21557at2759"/>
<dbReference type="Pfam" id="PF08209">
    <property type="entry name" value="Sgf11"/>
    <property type="match status" value="1"/>
</dbReference>
<dbReference type="EMBL" id="FO082046">
    <property type="protein sequence ID" value="CCE86865.1"/>
    <property type="molecule type" value="Genomic_DNA"/>
</dbReference>
<keyword evidence="6" id="KW-0805">Transcription regulation</keyword>
<keyword evidence="7 10" id="KW-0010">Activator</keyword>
<dbReference type="GO" id="GO:0070461">
    <property type="term" value="C:SAGA-type complex"/>
    <property type="evidence" value="ECO:0007669"/>
    <property type="project" value="UniProtKB-ARBA"/>
</dbReference>
<dbReference type="Gene3D" id="3.30.160.60">
    <property type="entry name" value="Classic Zinc Finger"/>
    <property type="match status" value="1"/>
</dbReference>
<keyword evidence="3" id="KW-0863">Zinc-finger</keyword>
<evidence type="ECO:0000256" key="10">
    <source>
        <dbReference type="RuleBase" id="RU261113"/>
    </source>
</evidence>
<comment type="similarity">
    <text evidence="10">Belongs to the SGF11 family.</text>
</comment>
<dbReference type="AlphaFoldDB" id="G8Y212"/>
<evidence type="ECO:0000256" key="9">
    <source>
        <dbReference type="ARBA" id="ARBA00023242"/>
    </source>
</evidence>
<dbReference type="GO" id="GO:0005634">
    <property type="term" value="C:nucleus"/>
    <property type="evidence" value="ECO:0007669"/>
    <property type="project" value="UniProtKB-SubCell"/>
</dbReference>
<comment type="subunit">
    <text evidence="10">Component of the 1.8 MDa SAGA transcription coactivator-HAT complex. SAGA is built of 5 distinct domains with specialized functions. Within the SAGA complex, SUS1, SGF11, SGF73 and UBP8 form an additional subcomplex of SAGA called the DUB module (deubiquitination module). Interacts directly with SGF73, SUS1 and UBP8.</text>
</comment>
<dbReference type="FunCoup" id="G8Y212">
    <property type="interactions" value="462"/>
</dbReference>
<dbReference type="Proteomes" id="UP000005222">
    <property type="component" value="Chromosome N"/>
</dbReference>
<dbReference type="GO" id="GO:0006325">
    <property type="term" value="P:chromatin organization"/>
    <property type="evidence" value="ECO:0007669"/>
    <property type="project" value="UniProtKB-KW"/>
</dbReference>
<evidence type="ECO:0000256" key="4">
    <source>
        <dbReference type="ARBA" id="ARBA00022833"/>
    </source>
</evidence>
<protein>
    <recommendedName>
        <fullName evidence="10">SAGA-associated factor 11</fullName>
    </recommendedName>
</protein>
<comment type="subcellular location">
    <subcellularLocation>
        <location evidence="1 10">Nucleus</location>
    </subcellularLocation>
</comment>
<reference evidence="11 12" key="1">
    <citation type="journal article" date="2012" name="G3 (Bethesda)">
        <title>Pichia sorbitophila, an interspecies yeast hybrid reveals early steps of genome resolution following polyploidization.</title>
        <authorList>
            <person name="Leh Louis V."/>
            <person name="Despons L."/>
            <person name="Friedrich A."/>
            <person name="Martin T."/>
            <person name="Durrens P."/>
            <person name="Casaregola S."/>
            <person name="Neuveglise C."/>
            <person name="Fairhead C."/>
            <person name="Marck C."/>
            <person name="Cruz J.A."/>
            <person name="Straub M.L."/>
            <person name="Kugler V."/>
            <person name="Sacerdot C."/>
            <person name="Uzunov Z."/>
            <person name="Thierry A."/>
            <person name="Weiss S."/>
            <person name="Bleykasten C."/>
            <person name="De Montigny J."/>
            <person name="Jacques N."/>
            <person name="Jung P."/>
            <person name="Lemaire M."/>
            <person name="Mallet S."/>
            <person name="Morel G."/>
            <person name="Richard G.F."/>
            <person name="Sarkar A."/>
            <person name="Savel G."/>
            <person name="Schacherer J."/>
            <person name="Seret M.L."/>
            <person name="Talla E."/>
            <person name="Samson G."/>
            <person name="Jubin C."/>
            <person name="Poulain J."/>
            <person name="Vacherie B."/>
            <person name="Barbe V."/>
            <person name="Pelletier E."/>
            <person name="Sherman D.J."/>
            <person name="Westhof E."/>
            <person name="Weissenbach J."/>
            <person name="Baret P.V."/>
            <person name="Wincker P."/>
            <person name="Gaillardin C."/>
            <person name="Dujon B."/>
            <person name="Souciet J.L."/>
        </authorList>
    </citation>
    <scope>NUCLEOTIDE SEQUENCE [LARGE SCALE GENOMIC DNA]</scope>
    <source>
        <strain evidence="12">ATCC MYA-4447 / BCRC 22081 / CBS 7064 / NBRC 10061 / NRRL Y-12695</strain>
    </source>
</reference>
<gene>
    <name evidence="11" type="primary">Piso0_005382</name>
    <name evidence="11" type="ORF">GNLVRS01_PISO0N13917g</name>
</gene>
<sequence length="109" mass="12458">MTDMEQIKPTYRNIASSLLDDMLVNIIRQQMIVAMSQQRALYNMVGDMKGGNFLIEDSGSPNKDIFGHDKQKLKTSDISKYFPCDNCGRNIAAGRLSQHMSKCLERKRR</sequence>
<accession>G8Y212</accession>
<dbReference type="STRING" id="559304.G8Y212"/>
<evidence type="ECO:0000256" key="1">
    <source>
        <dbReference type="ARBA" id="ARBA00004123"/>
    </source>
</evidence>
<evidence type="ECO:0000256" key="3">
    <source>
        <dbReference type="ARBA" id="ARBA00022771"/>
    </source>
</evidence>
<evidence type="ECO:0000256" key="8">
    <source>
        <dbReference type="ARBA" id="ARBA00023163"/>
    </source>
</evidence>
<evidence type="ECO:0000313" key="12">
    <source>
        <dbReference type="Proteomes" id="UP000005222"/>
    </source>
</evidence>
<dbReference type="HOGENOM" id="CLU_130538_0_0_1"/>
<evidence type="ECO:0000256" key="2">
    <source>
        <dbReference type="ARBA" id="ARBA00022723"/>
    </source>
</evidence>
<evidence type="ECO:0000256" key="5">
    <source>
        <dbReference type="ARBA" id="ARBA00022853"/>
    </source>
</evidence>
<dbReference type="GO" id="GO:0008270">
    <property type="term" value="F:zinc ion binding"/>
    <property type="evidence" value="ECO:0007669"/>
    <property type="project" value="UniProtKB-KW"/>
</dbReference>
<dbReference type="InterPro" id="IPR013246">
    <property type="entry name" value="SAGA_su_Sgf11"/>
</dbReference>